<reference evidence="5 6" key="1">
    <citation type="journal article" date="2009" name="Stand. Genomic Sci.">
        <title>Complete genome sequence of Kytococcus sedentarius type strain (541).</title>
        <authorList>
            <person name="Sims D."/>
            <person name="Brettin T."/>
            <person name="Detter J.C."/>
            <person name="Han C."/>
            <person name="Lapidus A."/>
            <person name="Copeland A."/>
            <person name="Glavina Del Rio T."/>
            <person name="Nolan M."/>
            <person name="Chen F."/>
            <person name="Lucas S."/>
            <person name="Tice H."/>
            <person name="Cheng J.F."/>
            <person name="Bruce D."/>
            <person name="Goodwin L."/>
            <person name="Pitluck S."/>
            <person name="Ovchinnikova G."/>
            <person name="Pati A."/>
            <person name="Ivanova N."/>
            <person name="Mavrommatis K."/>
            <person name="Chen A."/>
            <person name="Palaniappan K."/>
            <person name="D'haeseleer P."/>
            <person name="Chain P."/>
            <person name="Bristow J."/>
            <person name="Eisen J.A."/>
            <person name="Markowitz V."/>
            <person name="Hugenholtz P."/>
            <person name="Schneider S."/>
            <person name="Goker M."/>
            <person name="Pukall R."/>
            <person name="Kyrpides N.C."/>
            <person name="Klenk H.P."/>
        </authorList>
    </citation>
    <scope>NUCLEOTIDE SEQUENCE [LARGE SCALE GENOMIC DNA]</scope>
    <source>
        <strain evidence="6">ATCC 14392 / DSM 20547 / JCM 11482 / CCUG 33030 / NBRC 15357 / NCTC 11040 / CCM 314 / 541</strain>
    </source>
</reference>
<dbReference type="SMART" id="SM00382">
    <property type="entry name" value="AAA"/>
    <property type="match status" value="1"/>
</dbReference>
<dbReference type="Pfam" id="PF00005">
    <property type="entry name" value="ABC_tran"/>
    <property type="match status" value="1"/>
</dbReference>
<evidence type="ECO:0000259" key="4">
    <source>
        <dbReference type="PROSITE" id="PS50893"/>
    </source>
</evidence>
<evidence type="ECO:0000256" key="1">
    <source>
        <dbReference type="ARBA" id="ARBA00022448"/>
    </source>
</evidence>
<dbReference type="PROSITE" id="PS50893">
    <property type="entry name" value="ABC_TRANSPORTER_2"/>
    <property type="match status" value="1"/>
</dbReference>
<evidence type="ECO:0000313" key="6">
    <source>
        <dbReference type="Proteomes" id="UP000006666"/>
    </source>
</evidence>
<sequence>MREALTLDGAVYGHDGHPAVGPVDLRIPAGQSVALTGPNGSGKSTLARGLLGLNDHLAGTATLLGTPLRQLQDRTRIGYVPQHHTVADRIHATVGEVILAGRVPALPWWRRPGRADREATARAAADVGLDDRLHHNLADLSGGQRRRALLARALVSQPDLVILDEPTAGVDLANQRLLAHLLRRLGQGGLTMLVVTHELDPLADALDRVLTLTGGRLTDDRAMEAPHG</sequence>
<dbReference type="EMBL" id="CP001686">
    <property type="protein sequence ID" value="ACV06221.1"/>
    <property type="molecule type" value="Genomic_DNA"/>
</dbReference>
<dbReference type="InterPro" id="IPR027417">
    <property type="entry name" value="P-loop_NTPase"/>
</dbReference>
<protein>
    <submittedName>
        <fullName evidence="5">ATPase component of Mn/Zn ABC-type transporter</fullName>
    </submittedName>
</protein>
<dbReference type="InterPro" id="IPR017871">
    <property type="entry name" value="ABC_transporter-like_CS"/>
</dbReference>
<keyword evidence="3" id="KW-0067">ATP-binding</keyword>
<dbReference type="RefSeq" id="WP_015779166.1">
    <property type="nucleotide sequence ID" value="NC_013169.1"/>
</dbReference>
<gene>
    <name evidence="5" type="ordered locus">Ksed_11820</name>
</gene>
<name>C7NH51_KYTSD</name>
<evidence type="ECO:0000256" key="2">
    <source>
        <dbReference type="ARBA" id="ARBA00022741"/>
    </source>
</evidence>
<evidence type="ECO:0000313" key="5">
    <source>
        <dbReference type="EMBL" id="ACV06221.1"/>
    </source>
</evidence>
<evidence type="ECO:0000256" key="3">
    <source>
        <dbReference type="ARBA" id="ARBA00022840"/>
    </source>
</evidence>
<dbReference type="GO" id="GO:0016887">
    <property type="term" value="F:ATP hydrolysis activity"/>
    <property type="evidence" value="ECO:0007669"/>
    <property type="project" value="InterPro"/>
</dbReference>
<dbReference type="Proteomes" id="UP000006666">
    <property type="component" value="Chromosome"/>
</dbReference>
<keyword evidence="1" id="KW-0813">Transport</keyword>
<dbReference type="InterPro" id="IPR003439">
    <property type="entry name" value="ABC_transporter-like_ATP-bd"/>
</dbReference>
<dbReference type="eggNOG" id="COG1121">
    <property type="taxonomic scope" value="Bacteria"/>
</dbReference>
<dbReference type="SUPFAM" id="SSF52540">
    <property type="entry name" value="P-loop containing nucleoside triphosphate hydrolases"/>
    <property type="match status" value="1"/>
</dbReference>
<feature type="domain" description="ABC transporter" evidence="4">
    <location>
        <begin position="5"/>
        <end position="225"/>
    </location>
</feature>
<keyword evidence="6" id="KW-1185">Reference proteome</keyword>
<accession>C7NH51</accession>
<dbReference type="Gene3D" id="3.40.50.300">
    <property type="entry name" value="P-loop containing nucleotide triphosphate hydrolases"/>
    <property type="match status" value="1"/>
</dbReference>
<dbReference type="KEGG" id="kse:Ksed_11820"/>
<dbReference type="PANTHER" id="PTHR42734">
    <property type="entry name" value="METAL TRANSPORT SYSTEM ATP-BINDING PROTEIN TM_0124-RELATED"/>
    <property type="match status" value="1"/>
</dbReference>
<dbReference type="InterPro" id="IPR050153">
    <property type="entry name" value="Metal_Ion_Import_ABC"/>
</dbReference>
<proteinExistence type="predicted"/>
<dbReference type="HOGENOM" id="CLU_000604_1_11_11"/>
<dbReference type="AlphaFoldDB" id="C7NH51"/>
<dbReference type="InterPro" id="IPR003593">
    <property type="entry name" value="AAA+_ATPase"/>
</dbReference>
<organism evidence="5 6">
    <name type="scientific">Kytococcus sedentarius (strain ATCC 14392 / DSM 20547 / JCM 11482 / CCUG 33030 / NBRC 15357 / NCTC 11040 / CCM 314 / 541)</name>
    <name type="common">Micrococcus sedentarius</name>
    <dbReference type="NCBI Taxonomy" id="478801"/>
    <lineage>
        <taxon>Bacteria</taxon>
        <taxon>Bacillati</taxon>
        <taxon>Actinomycetota</taxon>
        <taxon>Actinomycetes</taxon>
        <taxon>Micrococcales</taxon>
        <taxon>Kytococcaceae</taxon>
        <taxon>Kytococcus</taxon>
    </lineage>
</organism>
<dbReference type="GO" id="GO:0005524">
    <property type="term" value="F:ATP binding"/>
    <property type="evidence" value="ECO:0007669"/>
    <property type="project" value="UniProtKB-KW"/>
</dbReference>
<dbReference type="PROSITE" id="PS00211">
    <property type="entry name" value="ABC_TRANSPORTER_1"/>
    <property type="match status" value="1"/>
</dbReference>
<dbReference type="STRING" id="478801.Ksed_11820"/>
<keyword evidence="2" id="KW-0547">Nucleotide-binding</keyword>